<dbReference type="EMBL" id="LXQA010603653">
    <property type="protein sequence ID" value="MCI61654.1"/>
    <property type="molecule type" value="Genomic_DNA"/>
</dbReference>
<name>A0A392TM28_9FABA</name>
<evidence type="ECO:0000313" key="2">
    <source>
        <dbReference type="Proteomes" id="UP000265520"/>
    </source>
</evidence>
<reference evidence="1 2" key="1">
    <citation type="journal article" date="2018" name="Front. Plant Sci.">
        <title>Red Clover (Trifolium pratense) and Zigzag Clover (T. medium) - A Picture of Genomic Similarities and Differences.</title>
        <authorList>
            <person name="Dluhosova J."/>
            <person name="Istvanek J."/>
            <person name="Nedelnik J."/>
            <person name="Repkova J."/>
        </authorList>
    </citation>
    <scope>NUCLEOTIDE SEQUENCE [LARGE SCALE GENOMIC DNA]</scope>
    <source>
        <strain evidence="2">cv. 10/8</strain>
        <tissue evidence="1">Leaf</tissue>
    </source>
</reference>
<proteinExistence type="predicted"/>
<feature type="non-terminal residue" evidence="1">
    <location>
        <position position="87"/>
    </location>
</feature>
<protein>
    <submittedName>
        <fullName evidence="1">Uncharacterized protein</fullName>
    </submittedName>
</protein>
<dbReference type="AlphaFoldDB" id="A0A392TM28"/>
<accession>A0A392TM28</accession>
<feature type="non-terminal residue" evidence="1">
    <location>
        <position position="1"/>
    </location>
</feature>
<dbReference type="Proteomes" id="UP000265520">
    <property type="component" value="Unassembled WGS sequence"/>
</dbReference>
<evidence type="ECO:0000313" key="1">
    <source>
        <dbReference type="EMBL" id="MCI61654.1"/>
    </source>
</evidence>
<sequence>DETDPAIPPLYYYIPGPTSPIPPTTSSTVPPSQIDHGVAIASLHDEIATLCTDFISLKDEIATLRTDFHNFMDLAIEQLDRCSYQIH</sequence>
<comment type="caution">
    <text evidence="1">The sequence shown here is derived from an EMBL/GenBank/DDBJ whole genome shotgun (WGS) entry which is preliminary data.</text>
</comment>
<keyword evidence="2" id="KW-1185">Reference proteome</keyword>
<organism evidence="1 2">
    <name type="scientific">Trifolium medium</name>
    <dbReference type="NCBI Taxonomy" id="97028"/>
    <lineage>
        <taxon>Eukaryota</taxon>
        <taxon>Viridiplantae</taxon>
        <taxon>Streptophyta</taxon>
        <taxon>Embryophyta</taxon>
        <taxon>Tracheophyta</taxon>
        <taxon>Spermatophyta</taxon>
        <taxon>Magnoliopsida</taxon>
        <taxon>eudicotyledons</taxon>
        <taxon>Gunneridae</taxon>
        <taxon>Pentapetalae</taxon>
        <taxon>rosids</taxon>
        <taxon>fabids</taxon>
        <taxon>Fabales</taxon>
        <taxon>Fabaceae</taxon>
        <taxon>Papilionoideae</taxon>
        <taxon>50 kb inversion clade</taxon>
        <taxon>NPAAA clade</taxon>
        <taxon>Hologalegina</taxon>
        <taxon>IRL clade</taxon>
        <taxon>Trifolieae</taxon>
        <taxon>Trifolium</taxon>
    </lineage>
</organism>